<dbReference type="Pfam" id="PF00534">
    <property type="entry name" value="Glycos_transf_1"/>
    <property type="match status" value="1"/>
</dbReference>
<dbReference type="InterPro" id="IPR001296">
    <property type="entry name" value="Glyco_trans_1"/>
</dbReference>
<dbReference type="EMBL" id="JAARWN010000013">
    <property type="protein sequence ID" value="MBC1937130.1"/>
    <property type="molecule type" value="Genomic_DNA"/>
</dbReference>
<dbReference type="PANTHER" id="PTHR45947">
    <property type="entry name" value="SULFOQUINOVOSYL TRANSFERASE SQD2"/>
    <property type="match status" value="1"/>
</dbReference>
<name>A0A7X0Y535_9LIST</name>
<dbReference type="SUPFAM" id="SSF53756">
    <property type="entry name" value="UDP-Glycosyltransferase/glycogen phosphorylase"/>
    <property type="match status" value="1"/>
</dbReference>
<dbReference type="AlphaFoldDB" id="A0A7X0Y535"/>
<gene>
    <name evidence="2" type="ORF">HCA69_12180</name>
</gene>
<sequence length="415" mass="46583">MKVLFLVSSFPALSETFILNQITGFIDRGIDVEIVAWNKAVNQKNHPEIEKYSLLEKTHFLNNSSTKSKRFFGGMKLASRCVWKAPKATCQAFNYRKYGKMIFTVRFLYALPYFLERKEFDAVICHYGPSGIVAAYLQDQALLPKNTMTFFHGNDITTFVKKHGMKVYDSLFSTDIKLLPVSNQFARLLKAYGADSKQIKVHRMGIDLEKFHPVALSELSETIHFLSIGRLTEKKGMDVAIKTIGELKKRGFKVSLEIIGEGPLRHELESLIAYESLEAEVTLLGWQSQSEVNQAIEKADFVLQLSKTAADGDKEGVPVALMETMARGKLVISTEHSGIPELITNGSSGWLVAEDNVFETVNKMIEVMNKPEIWPQISQQAREKISSEFNIAKLNDDLIASCAGGLPNAQKNVQY</sequence>
<comment type="caution">
    <text evidence="2">The sequence shown here is derived from an EMBL/GenBank/DDBJ whole genome shotgun (WGS) entry which is preliminary data.</text>
</comment>
<dbReference type="Gene3D" id="3.40.50.2000">
    <property type="entry name" value="Glycogen Phosphorylase B"/>
    <property type="match status" value="2"/>
</dbReference>
<dbReference type="GO" id="GO:0016757">
    <property type="term" value="F:glycosyltransferase activity"/>
    <property type="evidence" value="ECO:0007669"/>
    <property type="project" value="InterPro"/>
</dbReference>
<accession>A0A7X0Y535</accession>
<proteinExistence type="predicted"/>
<feature type="domain" description="Glycosyl transferase family 1" evidence="1">
    <location>
        <begin position="221"/>
        <end position="383"/>
    </location>
</feature>
<evidence type="ECO:0000313" key="3">
    <source>
        <dbReference type="Proteomes" id="UP000535908"/>
    </source>
</evidence>
<organism evidence="2 3">
    <name type="scientific">Listeria grandensis</name>
    <dbReference type="NCBI Taxonomy" id="1494963"/>
    <lineage>
        <taxon>Bacteria</taxon>
        <taxon>Bacillati</taxon>
        <taxon>Bacillota</taxon>
        <taxon>Bacilli</taxon>
        <taxon>Bacillales</taxon>
        <taxon>Listeriaceae</taxon>
        <taxon>Listeria</taxon>
    </lineage>
</organism>
<evidence type="ECO:0000313" key="2">
    <source>
        <dbReference type="EMBL" id="MBC1937130.1"/>
    </source>
</evidence>
<keyword evidence="2" id="KW-0808">Transferase</keyword>
<dbReference type="Proteomes" id="UP000535908">
    <property type="component" value="Unassembled WGS sequence"/>
</dbReference>
<dbReference type="InterPro" id="IPR050194">
    <property type="entry name" value="Glycosyltransferase_grp1"/>
</dbReference>
<evidence type="ECO:0000259" key="1">
    <source>
        <dbReference type="Pfam" id="PF00534"/>
    </source>
</evidence>
<dbReference type="PANTHER" id="PTHR45947:SF3">
    <property type="entry name" value="SULFOQUINOVOSYL TRANSFERASE SQD2"/>
    <property type="match status" value="1"/>
</dbReference>
<dbReference type="RefSeq" id="WP_185526628.1">
    <property type="nucleotide sequence ID" value="NZ_JAARWN010000013.1"/>
</dbReference>
<protein>
    <submittedName>
        <fullName evidence="2">Colanic acid biosynthesis glycosyltransferase WcaL</fullName>
    </submittedName>
</protein>
<reference evidence="2 3" key="1">
    <citation type="submission" date="2020-03" db="EMBL/GenBank/DDBJ databases">
        <title>Soil Listeria distribution.</title>
        <authorList>
            <person name="Liao J."/>
            <person name="Wiedmann M."/>
        </authorList>
    </citation>
    <scope>NUCLEOTIDE SEQUENCE [LARGE SCALE GENOMIC DNA]</scope>
    <source>
        <strain evidence="2 3">FSL L7-0741</strain>
    </source>
</reference>